<reference evidence="1 2" key="1">
    <citation type="submission" date="2021-01" db="EMBL/GenBank/DDBJ databases">
        <title>Carboxyliciviraga sp.nov., isolated from coastal sediments.</title>
        <authorList>
            <person name="Lu D."/>
            <person name="Zhang T."/>
        </authorList>
    </citation>
    <scope>NUCLEOTIDE SEQUENCE [LARGE SCALE GENOMIC DNA]</scope>
    <source>
        <strain evidence="1 2">N1Y132</strain>
    </source>
</reference>
<evidence type="ECO:0000313" key="2">
    <source>
        <dbReference type="Proteomes" id="UP000605676"/>
    </source>
</evidence>
<dbReference type="Gene3D" id="1.10.10.1150">
    <property type="entry name" value="Coenzyme PQQ synthesis protein D (PqqD)"/>
    <property type="match status" value="1"/>
</dbReference>
<proteinExistence type="predicted"/>
<dbReference type="Pfam" id="PF05402">
    <property type="entry name" value="PqqD"/>
    <property type="match status" value="1"/>
</dbReference>
<keyword evidence="2" id="KW-1185">Reference proteome</keyword>
<organism evidence="1 2">
    <name type="scientific">Carboxylicivirga marina</name>
    <dbReference type="NCBI Taxonomy" id="2800988"/>
    <lineage>
        <taxon>Bacteria</taxon>
        <taxon>Pseudomonadati</taxon>
        <taxon>Bacteroidota</taxon>
        <taxon>Bacteroidia</taxon>
        <taxon>Marinilabiliales</taxon>
        <taxon>Marinilabiliaceae</taxon>
        <taxon>Carboxylicivirga</taxon>
    </lineage>
</organism>
<dbReference type="Proteomes" id="UP000605676">
    <property type="component" value="Unassembled WGS sequence"/>
</dbReference>
<dbReference type="InterPro" id="IPR041881">
    <property type="entry name" value="PqqD_sf"/>
</dbReference>
<dbReference type="InterPro" id="IPR008792">
    <property type="entry name" value="PQQD"/>
</dbReference>
<name>A0ABS1HDY1_9BACT</name>
<sequence length="94" mass="10570">MGKTFYKKQTGFVEKTVGDEMVIVPLVGAVAQMEKVFSLNELGSFIYNHLSSQKSTTDLIKLILSEFEIDEETANKDLEHFLKKAVESGIIEEL</sequence>
<dbReference type="RefSeq" id="WP_200463046.1">
    <property type="nucleotide sequence ID" value="NZ_JAENRR010000001.1"/>
</dbReference>
<dbReference type="EMBL" id="JAENRR010000001">
    <property type="protein sequence ID" value="MBK3515817.1"/>
    <property type="molecule type" value="Genomic_DNA"/>
</dbReference>
<gene>
    <name evidence="1" type="ORF">JIV24_00595</name>
</gene>
<accession>A0ABS1HDY1</accession>
<evidence type="ECO:0000313" key="1">
    <source>
        <dbReference type="EMBL" id="MBK3515817.1"/>
    </source>
</evidence>
<comment type="caution">
    <text evidence="1">The sequence shown here is derived from an EMBL/GenBank/DDBJ whole genome shotgun (WGS) entry which is preliminary data.</text>
</comment>
<protein>
    <submittedName>
        <fullName evidence="1">PqqD family protein</fullName>
    </submittedName>
</protein>